<name>A0A1I4DSY4_9HYPH</name>
<dbReference type="PANTHER" id="PTHR43738">
    <property type="entry name" value="ABC TRANSPORTER, MEMBRANE PROTEIN"/>
    <property type="match status" value="1"/>
</dbReference>
<evidence type="ECO:0000259" key="8">
    <source>
        <dbReference type="Pfam" id="PF02687"/>
    </source>
</evidence>
<comment type="subcellular location">
    <subcellularLocation>
        <location evidence="1">Cell membrane</location>
        <topology evidence="1">Multi-pass membrane protein</topology>
    </subcellularLocation>
</comment>
<dbReference type="Pfam" id="PF02687">
    <property type="entry name" value="FtsX"/>
    <property type="match status" value="1"/>
</dbReference>
<dbReference type="EMBL" id="FOSK01000012">
    <property type="protein sequence ID" value="SFK95156.1"/>
    <property type="molecule type" value="Genomic_DNA"/>
</dbReference>
<evidence type="ECO:0000256" key="2">
    <source>
        <dbReference type="ARBA" id="ARBA00022448"/>
    </source>
</evidence>
<dbReference type="InterPro" id="IPR005891">
    <property type="entry name" value="DevC"/>
</dbReference>
<keyword evidence="3" id="KW-1003">Cell membrane</keyword>
<proteinExistence type="predicted"/>
<comment type="caution">
    <text evidence="9">The sequence shown here is derived from an EMBL/GenBank/DDBJ whole genome shotgun (WGS) entry which is preliminary data.</text>
</comment>
<accession>A0A1I4DSY4</accession>
<dbReference type="RefSeq" id="WP_093522362.1">
    <property type="nucleotide sequence ID" value="NZ_FOSK01000012.1"/>
</dbReference>
<evidence type="ECO:0000313" key="9">
    <source>
        <dbReference type="EMBL" id="SFK95156.1"/>
    </source>
</evidence>
<organism evidence="9 10">
    <name type="scientific">Pseudovibrio ascidiaceicola</name>
    <dbReference type="NCBI Taxonomy" id="285279"/>
    <lineage>
        <taxon>Bacteria</taxon>
        <taxon>Pseudomonadati</taxon>
        <taxon>Pseudomonadota</taxon>
        <taxon>Alphaproteobacteria</taxon>
        <taxon>Hyphomicrobiales</taxon>
        <taxon>Stappiaceae</taxon>
        <taxon>Pseudovibrio</taxon>
    </lineage>
</organism>
<evidence type="ECO:0000256" key="4">
    <source>
        <dbReference type="ARBA" id="ARBA00022692"/>
    </source>
</evidence>
<dbReference type="Proteomes" id="UP000199598">
    <property type="component" value="Unassembled WGS sequence"/>
</dbReference>
<evidence type="ECO:0000256" key="5">
    <source>
        <dbReference type="ARBA" id="ARBA00022989"/>
    </source>
</evidence>
<dbReference type="InterPro" id="IPR051125">
    <property type="entry name" value="ABC-4/HrtB_transporter"/>
</dbReference>
<dbReference type="PIRSF" id="PIRSF031773">
    <property type="entry name" value="DevC"/>
    <property type="match status" value="1"/>
</dbReference>
<feature type="transmembrane region" description="Helical" evidence="7">
    <location>
        <begin position="357"/>
        <end position="378"/>
    </location>
</feature>
<reference evidence="9 10" key="1">
    <citation type="submission" date="2016-10" db="EMBL/GenBank/DDBJ databases">
        <authorList>
            <person name="Varghese N."/>
            <person name="Submissions S."/>
        </authorList>
    </citation>
    <scope>NUCLEOTIDE SEQUENCE [LARGE SCALE GENOMIC DNA]</scope>
    <source>
        <strain evidence="9 10">DSM 16392</strain>
    </source>
</reference>
<feature type="domain" description="ABC3 transporter permease C-terminal" evidence="8">
    <location>
        <begin position="276"/>
        <end position="387"/>
    </location>
</feature>
<evidence type="ECO:0000256" key="7">
    <source>
        <dbReference type="SAM" id="Phobius"/>
    </source>
</evidence>
<keyword evidence="6 7" id="KW-0472">Membrane</keyword>
<dbReference type="InterPro" id="IPR003838">
    <property type="entry name" value="ABC3_permease_C"/>
</dbReference>
<feature type="transmembrane region" description="Helical" evidence="7">
    <location>
        <begin position="26"/>
        <end position="50"/>
    </location>
</feature>
<keyword evidence="10" id="KW-1185">Reference proteome</keyword>
<keyword evidence="5 7" id="KW-1133">Transmembrane helix</keyword>
<sequence>MTRFLTWVLGRLPIGWLQLTHNKGRFAAALAGVAFANVLVFVQLGMMGALTGSTLQPYELFDADILISASDAKSLTEGGNVARVHMLQALTVPEVASAAPVYIAKVDWRVQKDQIAGLQLVGLPIEAIDFMAPVLRPQFLQLALPDTALVDRKTRGGTEEFFNSLSPETPAVFEMNNRQIKLIGTLQIGAGFSADGNLVMSDQSVLRLSPSRSSGAPDHILLKVKEGTSIERAVELLKQVLPTDTLKIRSFAKAAADEQAYQTSEKPVGIIFGFGTIIGVLVGIVIVYQVLSTDVADHLKEYATFKAMGFSEGFFLSIIFEEAMVLAVLGFFPGVFAAMGIYKMLALKSGLPVGLTLARALIVFLGTLAACALSGTIATRRLAHADPADLF</sequence>
<gene>
    <name evidence="9" type="ORF">SAMN04488518_11295</name>
</gene>
<evidence type="ECO:0000256" key="6">
    <source>
        <dbReference type="ARBA" id="ARBA00023136"/>
    </source>
</evidence>
<feature type="transmembrane region" description="Helical" evidence="7">
    <location>
        <begin position="268"/>
        <end position="291"/>
    </location>
</feature>
<evidence type="ECO:0000256" key="1">
    <source>
        <dbReference type="ARBA" id="ARBA00004651"/>
    </source>
</evidence>
<evidence type="ECO:0000256" key="3">
    <source>
        <dbReference type="ARBA" id="ARBA00022475"/>
    </source>
</evidence>
<protein>
    <submittedName>
        <fullName evidence="9">ABC transport system permease protein</fullName>
    </submittedName>
</protein>
<dbReference type="PANTHER" id="PTHR43738:SF1">
    <property type="entry name" value="HEMIN TRANSPORT SYSTEM PERMEASE PROTEIN HRTB-RELATED"/>
    <property type="match status" value="1"/>
</dbReference>
<evidence type="ECO:0000313" key="10">
    <source>
        <dbReference type="Proteomes" id="UP000199598"/>
    </source>
</evidence>
<feature type="transmembrane region" description="Helical" evidence="7">
    <location>
        <begin position="323"/>
        <end position="345"/>
    </location>
</feature>
<keyword evidence="4 7" id="KW-0812">Transmembrane</keyword>
<keyword evidence="2" id="KW-0813">Transport</keyword>